<dbReference type="RefSeq" id="WP_066742366.1">
    <property type="nucleotide sequence ID" value="NZ_CALCLR010000106.1"/>
</dbReference>
<evidence type="ECO:0000313" key="6">
    <source>
        <dbReference type="Proteomes" id="UP000093044"/>
    </source>
</evidence>
<dbReference type="InterPro" id="IPR005119">
    <property type="entry name" value="LysR_subst-bd"/>
</dbReference>
<evidence type="ECO:0000256" key="1">
    <source>
        <dbReference type="ARBA" id="ARBA00009437"/>
    </source>
</evidence>
<keyword evidence="4" id="KW-0804">Transcription</keyword>
<keyword evidence="6" id="KW-1185">Reference proteome</keyword>
<dbReference type="Proteomes" id="UP000093044">
    <property type="component" value="Chromosome"/>
</dbReference>
<dbReference type="Pfam" id="PF03466">
    <property type="entry name" value="LysR_substrate"/>
    <property type="match status" value="1"/>
</dbReference>
<keyword evidence="3" id="KW-0238">DNA-binding</keyword>
<dbReference type="Gene3D" id="1.10.10.10">
    <property type="entry name" value="Winged helix-like DNA-binding domain superfamily/Winged helix DNA-binding domain"/>
    <property type="match status" value="1"/>
</dbReference>
<evidence type="ECO:0000256" key="4">
    <source>
        <dbReference type="ARBA" id="ARBA00023163"/>
    </source>
</evidence>
<dbReference type="PANTHER" id="PTHR30346">
    <property type="entry name" value="TRANSCRIPTIONAL DUAL REGULATOR HCAR-RELATED"/>
    <property type="match status" value="1"/>
</dbReference>
<dbReference type="PRINTS" id="PR00039">
    <property type="entry name" value="HTHLYSR"/>
</dbReference>
<comment type="similarity">
    <text evidence="1">Belongs to the LysR transcriptional regulatory family.</text>
</comment>
<dbReference type="GO" id="GO:0003700">
    <property type="term" value="F:DNA-binding transcription factor activity"/>
    <property type="evidence" value="ECO:0007669"/>
    <property type="project" value="InterPro"/>
</dbReference>
<dbReference type="GO" id="GO:0003677">
    <property type="term" value="F:DNA binding"/>
    <property type="evidence" value="ECO:0007669"/>
    <property type="project" value="UniProtKB-KW"/>
</dbReference>
<gene>
    <name evidence="5" type="ORF">BED41_01870</name>
</gene>
<name>A0A1B2I1U6_9BACT</name>
<dbReference type="GeneID" id="83056596"/>
<dbReference type="Pfam" id="PF00126">
    <property type="entry name" value="HTH_1"/>
    <property type="match status" value="1"/>
</dbReference>
<dbReference type="PANTHER" id="PTHR30346:SF28">
    <property type="entry name" value="HTH-TYPE TRANSCRIPTIONAL REGULATOR CYNR"/>
    <property type="match status" value="1"/>
</dbReference>
<dbReference type="InterPro" id="IPR036388">
    <property type="entry name" value="WH-like_DNA-bd_sf"/>
</dbReference>
<dbReference type="GO" id="GO:0032993">
    <property type="term" value="C:protein-DNA complex"/>
    <property type="evidence" value="ECO:0007669"/>
    <property type="project" value="TreeGrafter"/>
</dbReference>
<dbReference type="FunFam" id="1.10.10.10:FF:000001">
    <property type="entry name" value="LysR family transcriptional regulator"/>
    <property type="match status" value="1"/>
</dbReference>
<dbReference type="SUPFAM" id="SSF46785">
    <property type="entry name" value="Winged helix' DNA-binding domain"/>
    <property type="match status" value="1"/>
</dbReference>
<dbReference type="AlphaFoldDB" id="A0A1B2I1U6"/>
<dbReference type="EMBL" id="CP016757">
    <property type="protein sequence ID" value="ANZ43948.1"/>
    <property type="molecule type" value="Genomic_DNA"/>
</dbReference>
<proteinExistence type="inferred from homology"/>
<evidence type="ECO:0000256" key="2">
    <source>
        <dbReference type="ARBA" id="ARBA00023015"/>
    </source>
</evidence>
<evidence type="ECO:0000256" key="3">
    <source>
        <dbReference type="ARBA" id="ARBA00023125"/>
    </source>
</evidence>
<organism evidence="5 6">
    <name type="scientific">Cloacibacillus porcorum</name>
    <dbReference type="NCBI Taxonomy" id="1197717"/>
    <lineage>
        <taxon>Bacteria</taxon>
        <taxon>Thermotogati</taxon>
        <taxon>Synergistota</taxon>
        <taxon>Synergistia</taxon>
        <taxon>Synergistales</taxon>
        <taxon>Synergistaceae</taxon>
        <taxon>Cloacibacillus</taxon>
    </lineage>
</organism>
<dbReference type="InterPro" id="IPR000847">
    <property type="entry name" value="LysR_HTH_N"/>
</dbReference>
<dbReference type="PROSITE" id="PS50931">
    <property type="entry name" value="HTH_LYSR"/>
    <property type="match status" value="1"/>
</dbReference>
<sequence length="302" mass="34441">MTLQQLTYFCVVARLLNFRKASEELLISQSTISISISNLETELGVPLFKREKRSISLTKYGRLYYEQITPLLDSLTTINIKMKRLASETEGDINIAYNPPWSYGFVPRLAREFLRRKENEKIIFNFKQLNSPQVIAGLKEGLFDVGFCTTEKEVPDLSLFPLFCQEMAVIVPADHPLAERESICLREIEPYPYILYEDDSGLRRLVEHLLKSVDVVPRVAYEAPDEEAIFSLVSAGFGVAFVAVTDALKKLSVRTLRVEDFDAHCTLYMAYNANRYLPPAAVRFVNYIKLCSKQGLIAGFKR</sequence>
<reference evidence="5" key="1">
    <citation type="submission" date="2016-08" db="EMBL/GenBank/DDBJ databases">
        <title>Complete genome of Cloacibacillus porcorum.</title>
        <authorList>
            <person name="Looft T."/>
            <person name="Bayles D.O."/>
            <person name="Alt D.P."/>
        </authorList>
    </citation>
    <scope>NUCLEOTIDE SEQUENCE [LARGE SCALE GENOMIC DNA]</scope>
    <source>
        <strain evidence="5">CL-84</strain>
    </source>
</reference>
<dbReference type="OrthoDB" id="9803714at2"/>
<dbReference type="KEGG" id="cpor:BED41_01870"/>
<accession>A0A1B2I1U6</accession>
<evidence type="ECO:0000313" key="5">
    <source>
        <dbReference type="EMBL" id="ANZ43948.1"/>
    </source>
</evidence>
<keyword evidence="2" id="KW-0805">Transcription regulation</keyword>
<dbReference type="Gene3D" id="3.40.190.290">
    <property type="match status" value="1"/>
</dbReference>
<dbReference type="STRING" id="1197717.BED41_01870"/>
<protein>
    <submittedName>
        <fullName evidence="5">Uncharacterized protein</fullName>
    </submittedName>
</protein>
<dbReference type="InterPro" id="IPR036390">
    <property type="entry name" value="WH_DNA-bd_sf"/>
</dbReference>
<dbReference type="SUPFAM" id="SSF53850">
    <property type="entry name" value="Periplasmic binding protein-like II"/>
    <property type="match status" value="1"/>
</dbReference>